<protein>
    <submittedName>
        <fullName evidence="1">Uncharacterized protein</fullName>
    </submittedName>
</protein>
<dbReference type="InterPro" id="IPR036157">
    <property type="entry name" value="dUTPase-like_sf"/>
</dbReference>
<dbReference type="SUPFAM" id="SSF51283">
    <property type="entry name" value="dUTPase-like"/>
    <property type="match status" value="1"/>
</dbReference>
<organism evidence="1">
    <name type="scientific">Ignisphaera aggregans</name>
    <dbReference type="NCBI Taxonomy" id="334771"/>
    <lineage>
        <taxon>Archaea</taxon>
        <taxon>Thermoproteota</taxon>
        <taxon>Thermoprotei</taxon>
        <taxon>Desulfurococcales</taxon>
        <taxon>Desulfurococcaceae</taxon>
        <taxon>Ignisphaera</taxon>
    </lineage>
</organism>
<sequence length="233" mass="26255">MTINYPDLSSIDSIDIAIIKFIYEKFDGKAPLDELNAVTVMLALGPRWQESISMPLIKDMIPSNLLKALSSNLAERELFLRIEKLEQLGIIKVYGYPSTSNTQSLQGDQNKVVYLTKIGREIAQYNGILFQNDSSEDIVEKLSQLSTSLPIQEVYTINPREFYIVIPNEIIEVERNHVVLLKPISNLASLGIRFLTETIVGPFKGVPKIIIMGGYIPITIKKNIQIGYIIRLT</sequence>
<reference evidence="1" key="1">
    <citation type="journal article" date="2020" name="mSystems">
        <title>Genome- and Community-Level Interaction Insights into Carbon Utilization and Element Cycling Functions of Hydrothermarchaeota in Hydrothermal Sediment.</title>
        <authorList>
            <person name="Zhou Z."/>
            <person name="Liu Y."/>
            <person name="Xu W."/>
            <person name="Pan J."/>
            <person name="Luo Z.H."/>
            <person name="Li M."/>
        </authorList>
    </citation>
    <scope>NUCLEOTIDE SEQUENCE [LARGE SCALE GENOMIC DNA]</scope>
    <source>
        <strain evidence="1">SpSt-1</strain>
    </source>
</reference>
<gene>
    <name evidence="1" type="ORF">ENL47_00775</name>
</gene>
<proteinExistence type="predicted"/>
<dbReference type="EMBL" id="DRUB01000018">
    <property type="protein sequence ID" value="HHR95383.1"/>
    <property type="molecule type" value="Genomic_DNA"/>
</dbReference>
<dbReference type="Gene3D" id="2.70.40.10">
    <property type="match status" value="1"/>
</dbReference>
<comment type="caution">
    <text evidence="1">The sequence shown here is derived from an EMBL/GenBank/DDBJ whole genome shotgun (WGS) entry which is preliminary data.</text>
</comment>
<evidence type="ECO:0000313" key="1">
    <source>
        <dbReference type="EMBL" id="HHR95383.1"/>
    </source>
</evidence>
<accession>A0A7C5US19</accession>
<dbReference type="AlphaFoldDB" id="A0A7C5US19"/>
<name>A0A7C5US19_9CREN</name>